<gene>
    <name evidence="3" type="ordered locus">Sde_2659</name>
</gene>
<dbReference type="PROSITE" id="PS50042">
    <property type="entry name" value="CNMP_BINDING_3"/>
    <property type="match status" value="1"/>
</dbReference>
<dbReference type="GeneID" id="98614317"/>
<dbReference type="EMBL" id="CP000282">
    <property type="protein sequence ID" value="ABD81919.1"/>
    <property type="molecule type" value="Genomic_DNA"/>
</dbReference>
<name>Q21HB0_SACD2</name>
<dbReference type="SUPFAM" id="SSF53850">
    <property type="entry name" value="Periplasmic binding protein-like II"/>
    <property type="match status" value="1"/>
</dbReference>
<evidence type="ECO:0000259" key="2">
    <source>
        <dbReference type="PROSITE" id="PS50042"/>
    </source>
</evidence>
<dbReference type="Gene3D" id="3.40.190.10">
    <property type="entry name" value="Periplasmic binding protein-like II"/>
    <property type="match status" value="2"/>
</dbReference>
<protein>
    <recommendedName>
        <fullName evidence="2">Cyclic nucleotide-binding domain-containing protein</fullName>
    </recommendedName>
</protein>
<sequence>MKYRWLLLFVFLTLCHSALALNGKVITPAVDTPKDALINDLLQLALSKTTACTLFTVYPERLSTGRMTEQIINGKLDVFWAGMSPSLEETLLPIRIPIFKGLIGHRIFVIKAGDEKKFSDITTLQQLKQLTAGQGQFWGDTAILENAGLPVTKAVKGDNLWSMLDEKRFDYLALAIHEPWTELQRRSNLSLAVEPNILLIYPFAMYFYVNPKNTLLYEQIKTGMNLAIEDGSYDDLLFNSPMIKEALALANVSTRSIIRIENKTIHPNTPIHIKHYWFDPLAPLPSP</sequence>
<dbReference type="eggNOG" id="COG0834">
    <property type="taxonomic scope" value="Bacteria"/>
</dbReference>
<dbReference type="Proteomes" id="UP000001947">
    <property type="component" value="Chromosome"/>
</dbReference>
<organism evidence="3 4">
    <name type="scientific">Saccharophagus degradans (strain 2-40 / ATCC 43961 / DSM 17024)</name>
    <dbReference type="NCBI Taxonomy" id="203122"/>
    <lineage>
        <taxon>Bacteria</taxon>
        <taxon>Pseudomonadati</taxon>
        <taxon>Pseudomonadota</taxon>
        <taxon>Gammaproteobacteria</taxon>
        <taxon>Cellvibrionales</taxon>
        <taxon>Cellvibrionaceae</taxon>
        <taxon>Saccharophagus</taxon>
    </lineage>
</organism>
<feature type="chain" id="PRO_5004199658" description="Cyclic nucleotide-binding domain-containing protein" evidence="1">
    <location>
        <begin position="21"/>
        <end position="287"/>
    </location>
</feature>
<feature type="signal peptide" evidence="1">
    <location>
        <begin position="1"/>
        <end position="20"/>
    </location>
</feature>
<keyword evidence="1" id="KW-0732">Signal</keyword>
<dbReference type="KEGG" id="sde:Sde_2659"/>
<feature type="domain" description="Cyclic nucleotide-binding" evidence="2">
    <location>
        <begin position="98"/>
        <end position="172"/>
    </location>
</feature>
<accession>Q21HB0</accession>
<dbReference type="RefSeq" id="WP_011469136.1">
    <property type="nucleotide sequence ID" value="NC_007912.1"/>
</dbReference>
<proteinExistence type="predicted"/>
<evidence type="ECO:0000256" key="1">
    <source>
        <dbReference type="SAM" id="SignalP"/>
    </source>
</evidence>
<evidence type="ECO:0000313" key="3">
    <source>
        <dbReference type="EMBL" id="ABD81919.1"/>
    </source>
</evidence>
<reference evidence="3 4" key="1">
    <citation type="journal article" date="2008" name="PLoS Genet.">
        <title>Complete genome sequence of the complex carbohydrate-degrading marine bacterium, Saccharophagus degradans strain 2-40 T.</title>
        <authorList>
            <person name="Weiner R.M."/>
            <person name="Taylor L.E.II."/>
            <person name="Henrissat B."/>
            <person name="Hauser L."/>
            <person name="Land M."/>
            <person name="Coutinho P.M."/>
            <person name="Rancurel C."/>
            <person name="Saunders E.H."/>
            <person name="Longmire A.G."/>
            <person name="Zhang H."/>
            <person name="Bayer E.A."/>
            <person name="Gilbert H.J."/>
            <person name="Larimer F."/>
            <person name="Zhulin I.B."/>
            <person name="Ekborg N.A."/>
            <person name="Lamed R."/>
            <person name="Richardson P.M."/>
            <person name="Borovok I."/>
            <person name="Hutcheson S."/>
        </authorList>
    </citation>
    <scope>NUCLEOTIDE SEQUENCE [LARGE SCALE GENOMIC DNA]</scope>
    <source>
        <strain evidence="4">2-40 / ATCC 43961 / DSM 17024</strain>
    </source>
</reference>
<dbReference type="AlphaFoldDB" id="Q21HB0"/>
<dbReference type="InterPro" id="IPR000595">
    <property type="entry name" value="cNMP-bd_dom"/>
</dbReference>
<dbReference type="STRING" id="203122.Sde_2659"/>
<dbReference type="HOGENOM" id="CLU_066015_1_0_6"/>
<evidence type="ECO:0000313" key="4">
    <source>
        <dbReference type="Proteomes" id="UP000001947"/>
    </source>
</evidence>
<keyword evidence="4" id="KW-1185">Reference proteome</keyword>